<dbReference type="Pfam" id="PF06796">
    <property type="entry name" value="NapE"/>
    <property type="match status" value="1"/>
</dbReference>
<comment type="caution">
    <text evidence="2">The sequence shown here is derived from an EMBL/GenBank/DDBJ whole genome shotgun (WGS) entry which is preliminary data.</text>
</comment>
<dbReference type="Proteomes" id="UP000635316">
    <property type="component" value="Unassembled WGS sequence"/>
</dbReference>
<feature type="transmembrane region" description="Helical" evidence="1">
    <location>
        <begin position="20"/>
        <end position="46"/>
    </location>
</feature>
<keyword evidence="3" id="KW-1185">Reference proteome</keyword>
<keyword evidence="1" id="KW-1133">Transmembrane helix</keyword>
<gene>
    <name evidence="2" type="ORF">JHL22_06845</name>
</gene>
<evidence type="ECO:0000256" key="1">
    <source>
        <dbReference type="SAM" id="Phobius"/>
    </source>
</evidence>
<dbReference type="InterPro" id="IPR010649">
    <property type="entry name" value="NapE_TorE"/>
</dbReference>
<name>A0ABS1ED17_9BURK</name>
<sequence length="55" mass="6294">MAKNYQPPTEIGAKGEWKRFFMLGFVGLPIAILLAVCAYGFIIWFMQILFWGPPN</sequence>
<evidence type="ECO:0000313" key="3">
    <source>
        <dbReference type="Proteomes" id="UP000635316"/>
    </source>
</evidence>
<evidence type="ECO:0008006" key="4">
    <source>
        <dbReference type="Google" id="ProtNLM"/>
    </source>
</evidence>
<dbReference type="RefSeq" id="WP_200235305.1">
    <property type="nucleotide sequence ID" value="NZ_JAENGP010000006.1"/>
</dbReference>
<protein>
    <recommendedName>
        <fullName evidence="4">Periplasmic nitrate reductase, NapE protein</fullName>
    </recommendedName>
</protein>
<keyword evidence="1" id="KW-0812">Transmembrane</keyword>
<proteinExistence type="predicted"/>
<organism evidence="2 3">
    <name type="scientific">Advenella mandrilli</name>
    <dbReference type="NCBI Taxonomy" id="2800330"/>
    <lineage>
        <taxon>Bacteria</taxon>
        <taxon>Pseudomonadati</taxon>
        <taxon>Pseudomonadota</taxon>
        <taxon>Betaproteobacteria</taxon>
        <taxon>Burkholderiales</taxon>
        <taxon>Alcaligenaceae</taxon>
    </lineage>
</organism>
<keyword evidence="1" id="KW-0472">Membrane</keyword>
<evidence type="ECO:0000313" key="2">
    <source>
        <dbReference type="EMBL" id="MBK1780928.1"/>
    </source>
</evidence>
<reference evidence="2 3" key="1">
    <citation type="submission" date="2020-12" db="EMBL/GenBank/DDBJ databases">
        <authorList>
            <person name="Lu T."/>
            <person name="Wang Q."/>
            <person name="Han X."/>
        </authorList>
    </citation>
    <scope>NUCLEOTIDE SEQUENCE [LARGE SCALE GENOMIC DNA]</scope>
    <source>
        <strain evidence="2 3">WQ 585</strain>
    </source>
</reference>
<accession>A0ABS1ED17</accession>
<dbReference type="EMBL" id="JAENGP010000006">
    <property type="protein sequence ID" value="MBK1780928.1"/>
    <property type="molecule type" value="Genomic_DNA"/>
</dbReference>